<reference evidence="3" key="1">
    <citation type="journal article" date="2023" name="Mol. Phylogenet. Evol.">
        <title>Genome-scale phylogeny and comparative genomics of the fungal order Sordariales.</title>
        <authorList>
            <person name="Hensen N."/>
            <person name="Bonometti L."/>
            <person name="Westerberg I."/>
            <person name="Brannstrom I.O."/>
            <person name="Guillou S."/>
            <person name="Cros-Aarteil S."/>
            <person name="Calhoun S."/>
            <person name="Haridas S."/>
            <person name="Kuo A."/>
            <person name="Mondo S."/>
            <person name="Pangilinan J."/>
            <person name="Riley R."/>
            <person name="LaButti K."/>
            <person name="Andreopoulos B."/>
            <person name="Lipzen A."/>
            <person name="Chen C."/>
            <person name="Yan M."/>
            <person name="Daum C."/>
            <person name="Ng V."/>
            <person name="Clum A."/>
            <person name="Steindorff A."/>
            <person name="Ohm R.A."/>
            <person name="Martin F."/>
            <person name="Silar P."/>
            <person name="Natvig D.O."/>
            <person name="Lalanne C."/>
            <person name="Gautier V."/>
            <person name="Ament-Velasquez S.L."/>
            <person name="Kruys A."/>
            <person name="Hutchinson M.I."/>
            <person name="Powell A.J."/>
            <person name="Barry K."/>
            <person name="Miller A.N."/>
            <person name="Grigoriev I.V."/>
            <person name="Debuchy R."/>
            <person name="Gladieux P."/>
            <person name="Hiltunen Thoren M."/>
            <person name="Johannesson H."/>
        </authorList>
    </citation>
    <scope>NUCLEOTIDE SEQUENCE</scope>
    <source>
        <strain evidence="3">CBS 958.72</strain>
    </source>
</reference>
<dbReference type="InterPro" id="IPR053168">
    <property type="entry name" value="Glutamic_endopeptidase"/>
</dbReference>
<dbReference type="InterPro" id="IPR004314">
    <property type="entry name" value="Neprosin"/>
</dbReference>
<dbReference type="PROSITE" id="PS52045">
    <property type="entry name" value="NEPROSIN_PEP_CD"/>
    <property type="match status" value="1"/>
</dbReference>
<feature type="chain" id="PRO_5042117476" description="Neprosin PEP catalytic domain-containing protein" evidence="1">
    <location>
        <begin position="21"/>
        <end position="449"/>
    </location>
</feature>
<gene>
    <name evidence="3" type="ORF">B0T24DRAFT_699093</name>
</gene>
<dbReference type="Pfam" id="PF03080">
    <property type="entry name" value="Neprosin"/>
    <property type="match status" value="1"/>
</dbReference>
<reference evidence="3" key="2">
    <citation type="submission" date="2023-06" db="EMBL/GenBank/DDBJ databases">
        <authorList>
            <consortium name="Lawrence Berkeley National Laboratory"/>
            <person name="Haridas S."/>
            <person name="Hensen N."/>
            <person name="Bonometti L."/>
            <person name="Westerberg I."/>
            <person name="Brannstrom I.O."/>
            <person name="Guillou S."/>
            <person name="Cros-Aarteil S."/>
            <person name="Calhoun S."/>
            <person name="Kuo A."/>
            <person name="Mondo S."/>
            <person name="Pangilinan J."/>
            <person name="Riley R."/>
            <person name="Labutti K."/>
            <person name="Andreopoulos B."/>
            <person name="Lipzen A."/>
            <person name="Chen C."/>
            <person name="Yanf M."/>
            <person name="Daum C."/>
            <person name="Ng V."/>
            <person name="Clum A."/>
            <person name="Steindorff A."/>
            <person name="Ohm R."/>
            <person name="Martin F."/>
            <person name="Silar P."/>
            <person name="Natvig D."/>
            <person name="Lalanne C."/>
            <person name="Gautier V."/>
            <person name="Ament-Velasquez S.L."/>
            <person name="Kruys A."/>
            <person name="Hutchinson M.I."/>
            <person name="Powell A.J."/>
            <person name="Barry K."/>
            <person name="Miller A.N."/>
            <person name="Grigoriev I.V."/>
            <person name="Debuchy R."/>
            <person name="Gladieux P."/>
            <person name="Thoren M.H."/>
            <person name="Johannesson H."/>
        </authorList>
    </citation>
    <scope>NUCLEOTIDE SEQUENCE</scope>
    <source>
        <strain evidence="3">CBS 958.72</strain>
    </source>
</reference>
<dbReference type="AlphaFoldDB" id="A0AAE0NAG4"/>
<dbReference type="PANTHER" id="PTHR31589">
    <property type="entry name" value="PROTEIN, PUTATIVE (DUF239)-RELATED-RELATED"/>
    <property type="match status" value="1"/>
</dbReference>
<keyword evidence="4" id="KW-1185">Reference proteome</keyword>
<evidence type="ECO:0000259" key="2">
    <source>
        <dbReference type="PROSITE" id="PS52045"/>
    </source>
</evidence>
<proteinExistence type="predicted"/>
<evidence type="ECO:0000256" key="1">
    <source>
        <dbReference type="SAM" id="SignalP"/>
    </source>
</evidence>
<dbReference type="PANTHER" id="PTHR31589:SF223">
    <property type="entry name" value="PROTEIN, PUTATIVE (DUF239)-RELATED"/>
    <property type="match status" value="1"/>
</dbReference>
<dbReference type="Gene3D" id="3.90.1320.10">
    <property type="entry name" value="Outer-capsid protein sigma 3, large lobe"/>
    <property type="match status" value="1"/>
</dbReference>
<feature type="domain" description="Neprosin PEP catalytic" evidence="2">
    <location>
        <begin position="200"/>
        <end position="449"/>
    </location>
</feature>
<sequence length="449" mass="48138">MRHSIALALYSAVAGVGVSAAPAAKATDKPVSFAQFLSSTGKTSFESFSAAGVRDSGAFKQMTDHIQNMYSGVKDPSKVTSFKIDDTYGDCIPVQEQPSVHLLGLGAGAAKLATPPSGAAISTSTSAPKGLSAATKVDIPSILSLGVKDVYGNSISCPPGTVPVQRLTPESLARYGNLTDFFYKPRAEADGGTGDKEIKTLGKRAGAHSYARAIDTVLNFGGNAWMNLWSPSGYFSISQHWYVVNVPHQTVEGGWAVNHQKWDGRARLFIYWTADDYQHTGCWNLDCAGFVQTSNKWYLGGPFDRYSVYAGGQVGFELQWKLYKGNWWLFLKANNGYESVGYYPAKIYGNGPITKHADYAKWGGETAPDSTYGQMGSGHFPAEGFGKAAYQNNIFTIPRDESGGYGVQAALSSLHITKPSCYTIAATPRSGSSWGSYFYFGGPGGKTCA</sequence>
<accession>A0AAE0NAG4</accession>
<protein>
    <recommendedName>
        <fullName evidence="2">Neprosin PEP catalytic domain-containing protein</fullName>
    </recommendedName>
</protein>
<evidence type="ECO:0000313" key="3">
    <source>
        <dbReference type="EMBL" id="KAK3376063.1"/>
    </source>
</evidence>
<keyword evidence="1" id="KW-0732">Signal</keyword>
<dbReference type="EMBL" id="JAULSN010000003">
    <property type="protein sequence ID" value="KAK3376063.1"/>
    <property type="molecule type" value="Genomic_DNA"/>
</dbReference>
<evidence type="ECO:0000313" key="4">
    <source>
        <dbReference type="Proteomes" id="UP001287356"/>
    </source>
</evidence>
<dbReference type="Proteomes" id="UP001287356">
    <property type="component" value="Unassembled WGS sequence"/>
</dbReference>
<feature type="signal peptide" evidence="1">
    <location>
        <begin position="1"/>
        <end position="20"/>
    </location>
</feature>
<comment type="caution">
    <text evidence="3">The sequence shown here is derived from an EMBL/GenBank/DDBJ whole genome shotgun (WGS) entry which is preliminary data.</text>
</comment>
<organism evidence="3 4">
    <name type="scientific">Lasiosphaeria ovina</name>
    <dbReference type="NCBI Taxonomy" id="92902"/>
    <lineage>
        <taxon>Eukaryota</taxon>
        <taxon>Fungi</taxon>
        <taxon>Dikarya</taxon>
        <taxon>Ascomycota</taxon>
        <taxon>Pezizomycotina</taxon>
        <taxon>Sordariomycetes</taxon>
        <taxon>Sordariomycetidae</taxon>
        <taxon>Sordariales</taxon>
        <taxon>Lasiosphaeriaceae</taxon>
        <taxon>Lasiosphaeria</taxon>
    </lineage>
</organism>
<name>A0AAE0NAG4_9PEZI</name>